<name>A0A1M7EYL1_9FIRM</name>
<gene>
    <name evidence="6" type="ORF">SAMN02746066_00292</name>
</gene>
<evidence type="ECO:0000256" key="4">
    <source>
        <dbReference type="ARBA" id="ARBA00022989"/>
    </source>
</evidence>
<dbReference type="PANTHER" id="PTHR37820">
    <property type="entry name" value="CELL DIVISION PROTEIN DIVIB"/>
    <property type="match status" value="1"/>
</dbReference>
<keyword evidence="4" id="KW-0472">Membrane</keyword>
<keyword evidence="2 6" id="KW-0132">Cell division</keyword>
<keyword evidence="3" id="KW-0812">Transmembrane</keyword>
<evidence type="ECO:0000313" key="6">
    <source>
        <dbReference type="EMBL" id="SHL96954.1"/>
    </source>
</evidence>
<keyword evidence="7" id="KW-1185">Reference proteome</keyword>
<evidence type="ECO:0000256" key="2">
    <source>
        <dbReference type="ARBA" id="ARBA00022618"/>
    </source>
</evidence>
<reference evidence="6 7" key="1">
    <citation type="submission" date="2016-11" db="EMBL/GenBank/DDBJ databases">
        <authorList>
            <person name="Jaros S."/>
            <person name="Januszkiewicz K."/>
            <person name="Wedrychowicz H."/>
        </authorList>
    </citation>
    <scope>NUCLEOTIDE SEQUENCE [LARGE SCALE GENOMIC DNA]</scope>
    <source>
        <strain evidence="6 7">DSM 15930</strain>
    </source>
</reference>
<dbReference type="AlphaFoldDB" id="A0A1M7EYL1"/>
<accession>A0A1M7EYL1</accession>
<keyword evidence="1" id="KW-1003">Cell membrane</keyword>
<dbReference type="Proteomes" id="UP000184038">
    <property type="component" value="Unassembled WGS sequence"/>
</dbReference>
<dbReference type="GO" id="GO:0051301">
    <property type="term" value="P:cell division"/>
    <property type="evidence" value="ECO:0007669"/>
    <property type="project" value="UniProtKB-KW"/>
</dbReference>
<evidence type="ECO:0000256" key="5">
    <source>
        <dbReference type="ARBA" id="ARBA00023306"/>
    </source>
</evidence>
<proteinExistence type="predicted"/>
<dbReference type="RefSeq" id="WP_073282008.1">
    <property type="nucleotide sequence ID" value="NZ_FRCP01000005.1"/>
</dbReference>
<evidence type="ECO:0000256" key="3">
    <source>
        <dbReference type="ARBA" id="ARBA00022692"/>
    </source>
</evidence>
<dbReference type="InterPro" id="IPR050487">
    <property type="entry name" value="FtsQ_DivIB"/>
</dbReference>
<evidence type="ECO:0000256" key="1">
    <source>
        <dbReference type="ARBA" id="ARBA00022475"/>
    </source>
</evidence>
<keyword evidence="4" id="KW-1133">Transmembrane helix</keyword>
<dbReference type="PANTHER" id="PTHR37820:SF1">
    <property type="entry name" value="CELL DIVISION PROTEIN FTSQ"/>
    <property type="match status" value="1"/>
</dbReference>
<dbReference type="STRING" id="1120996.SAMN02746066_00292"/>
<protein>
    <submittedName>
        <fullName evidence="6">Cell division protein FtsQ</fullName>
    </submittedName>
</protein>
<evidence type="ECO:0000313" key="7">
    <source>
        <dbReference type="Proteomes" id="UP000184038"/>
    </source>
</evidence>
<dbReference type="EMBL" id="FRCP01000005">
    <property type="protein sequence ID" value="SHL96954.1"/>
    <property type="molecule type" value="Genomic_DNA"/>
</dbReference>
<dbReference type="GO" id="GO:0005886">
    <property type="term" value="C:plasma membrane"/>
    <property type="evidence" value="ECO:0007669"/>
    <property type="project" value="TreeGrafter"/>
</dbReference>
<dbReference type="OrthoDB" id="1748794at2"/>
<sequence length="243" mass="28522">MRKVRKYKKRIKAKIILSVFVLLALGLVVFSQVSRIQDIKVIGCERYSQEEIKDILLSDTHYNNSIYLYLKYKYGEPKNVPFIEYMDVKLTSVNTLTVHVYEKSIFGCIKYFGDYMYFDKDGIVVDSSNERYEGIPIVTGLTFKTMMLTEKLTVQKDELFDVIKDLTKLIHKYEINIDTIHFQSNNELILYSQDIKILLGKKDMYDEQIAELKNMLPNIEGKKGTLHMENFTTGNKTYFEYSK</sequence>
<keyword evidence="5" id="KW-0131">Cell cycle</keyword>
<organism evidence="6 7">
    <name type="scientific">Anaerosporobacter mobilis DSM 15930</name>
    <dbReference type="NCBI Taxonomy" id="1120996"/>
    <lineage>
        <taxon>Bacteria</taxon>
        <taxon>Bacillati</taxon>
        <taxon>Bacillota</taxon>
        <taxon>Clostridia</taxon>
        <taxon>Lachnospirales</taxon>
        <taxon>Lachnospiraceae</taxon>
        <taxon>Anaerosporobacter</taxon>
    </lineage>
</organism>